<proteinExistence type="predicted"/>
<sequence>MLNKLLLRLSAMLLILLISACSTTAHSDQALQVQKMSVIEEVPMITIDINGGKQVPNITNSIHSQFTEGNTLQQLLEGSGLIKLSNDKKNIVSVNDVALDSSHLDWGILLNGKELTGDQRMQTVIQKDDILELFIKEASKLTK</sequence>
<dbReference type="RefSeq" id="WP_078497024.1">
    <property type="nucleotide sequence ID" value="NZ_MSZX01000001.1"/>
</dbReference>
<gene>
    <name evidence="2" type="ORF">BVG16_02965</name>
</gene>
<dbReference type="PROSITE" id="PS51257">
    <property type="entry name" value="PROKAR_LIPOPROTEIN"/>
    <property type="match status" value="1"/>
</dbReference>
<feature type="chain" id="PRO_5010574530" description="DUF4430 domain-containing protein" evidence="1">
    <location>
        <begin position="28"/>
        <end position="143"/>
    </location>
</feature>
<feature type="signal peptide" evidence="1">
    <location>
        <begin position="1"/>
        <end position="27"/>
    </location>
</feature>
<dbReference type="OrthoDB" id="2677181at2"/>
<dbReference type="AlphaFoldDB" id="A0A1T2XNN5"/>
<accession>A0A1T2XNN5</accession>
<evidence type="ECO:0008006" key="4">
    <source>
        <dbReference type="Google" id="ProtNLM"/>
    </source>
</evidence>
<name>A0A1T2XNN5_9BACL</name>
<protein>
    <recommendedName>
        <fullName evidence="4">DUF4430 domain-containing protein</fullName>
    </recommendedName>
</protein>
<dbReference type="STRING" id="1324314.BVG16_02965"/>
<keyword evidence="3" id="KW-1185">Reference proteome</keyword>
<dbReference type="Proteomes" id="UP000190188">
    <property type="component" value="Unassembled WGS sequence"/>
</dbReference>
<keyword evidence="1" id="KW-0732">Signal</keyword>
<reference evidence="2 3" key="1">
    <citation type="submission" date="2017-01" db="EMBL/GenBank/DDBJ databases">
        <title>Genome analysis of Paenibacillus selenitrireducens ES3-24.</title>
        <authorList>
            <person name="Xu D."/>
            <person name="Yao R."/>
            <person name="Zheng S."/>
        </authorList>
    </citation>
    <scope>NUCLEOTIDE SEQUENCE [LARGE SCALE GENOMIC DNA]</scope>
    <source>
        <strain evidence="2 3">ES3-24</strain>
    </source>
</reference>
<organism evidence="2 3">
    <name type="scientific">Paenibacillus selenitireducens</name>
    <dbReference type="NCBI Taxonomy" id="1324314"/>
    <lineage>
        <taxon>Bacteria</taxon>
        <taxon>Bacillati</taxon>
        <taxon>Bacillota</taxon>
        <taxon>Bacilli</taxon>
        <taxon>Bacillales</taxon>
        <taxon>Paenibacillaceae</taxon>
        <taxon>Paenibacillus</taxon>
    </lineage>
</organism>
<evidence type="ECO:0000313" key="3">
    <source>
        <dbReference type="Proteomes" id="UP000190188"/>
    </source>
</evidence>
<comment type="caution">
    <text evidence="2">The sequence shown here is derived from an EMBL/GenBank/DDBJ whole genome shotgun (WGS) entry which is preliminary data.</text>
</comment>
<evidence type="ECO:0000256" key="1">
    <source>
        <dbReference type="SAM" id="SignalP"/>
    </source>
</evidence>
<evidence type="ECO:0000313" key="2">
    <source>
        <dbReference type="EMBL" id="OPA81293.1"/>
    </source>
</evidence>
<dbReference type="EMBL" id="MSZX01000001">
    <property type="protein sequence ID" value="OPA81293.1"/>
    <property type="molecule type" value="Genomic_DNA"/>
</dbReference>